<dbReference type="InterPro" id="IPR013083">
    <property type="entry name" value="Znf_RING/FYVE/PHD"/>
</dbReference>
<dbReference type="PANTHER" id="PTHR45931">
    <property type="entry name" value="SI:CH211-59O9.10"/>
    <property type="match status" value="1"/>
</dbReference>
<feature type="region of interest" description="Disordered" evidence="5">
    <location>
        <begin position="1"/>
        <end position="58"/>
    </location>
</feature>
<protein>
    <recommendedName>
        <fullName evidence="6">RING-type domain-containing protein</fullName>
    </recommendedName>
</protein>
<sequence>MDPAATEFVMNQNRAPGRPPGPFTGQDNARRTCPAFRNSYENGTSSATSPARTAPSYDPVHHGHRGAWFHPPYHYHPTQADWHHPAAPAIPQVRLPGSRSDPTSMLAGHSSQYPARQHAPHGMSNLLTGPHEYVTSSQSFIDDRYSGAYLPSMGGFESFPNAYASSRSQNISQSGNPPNSLSYLNPLVGPFGGDVIATDPARTGPSAPVFTRSPLDARAPRSAGRSEDGQESVSAASASSEDSSPVSSQTSQAPSASRWAPGTSAHSPPRAHQTPARYVGNDFSDDEAEFDPLEADSSAVLMLDGAVGTQASPEARMRAQQVMRGMLSLRRIASGKALATLETVNIADLPEDGKACVICYNEYGVPAPENITEAPLRLPKCKHIFGDHCIKKWFEENDTCPYCRDKVPSQATYSFGRHNMSQWMRAQHLRTRSSIQDGSSGSLHPAVRYRPG</sequence>
<dbReference type="GO" id="GO:0006511">
    <property type="term" value="P:ubiquitin-dependent protein catabolic process"/>
    <property type="evidence" value="ECO:0007669"/>
    <property type="project" value="TreeGrafter"/>
</dbReference>
<dbReference type="GO" id="GO:0008270">
    <property type="term" value="F:zinc ion binding"/>
    <property type="evidence" value="ECO:0007669"/>
    <property type="project" value="UniProtKB-KW"/>
</dbReference>
<evidence type="ECO:0000313" key="8">
    <source>
        <dbReference type="Proteomes" id="UP000070501"/>
    </source>
</evidence>
<dbReference type="InterPro" id="IPR001841">
    <property type="entry name" value="Znf_RING"/>
</dbReference>
<feature type="domain" description="RING-type" evidence="6">
    <location>
        <begin position="356"/>
        <end position="404"/>
    </location>
</feature>
<dbReference type="AlphaFoldDB" id="A0A136J544"/>
<feature type="region of interest" description="Disordered" evidence="5">
    <location>
        <begin position="431"/>
        <end position="452"/>
    </location>
</feature>
<gene>
    <name evidence="7" type="ORF">Micbo1qcDRAFT_61178</name>
</gene>
<dbReference type="InterPro" id="IPR051834">
    <property type="entry name" value="RING_finger_E3_ligase"/>
</dbReference>
<keyword evidence="1" id="KW-0479">Metal-binding</keyword>
<organism evidence="7 8">
    <name type="scientific">Microdochium bolleyi</name>
    <dbReference type="NCBI Taxonomy" id="196109"/>
    <lineage>
        <taxon>Eukaryota</taxon>
        <taxon>Fungi</taxon>
        <taxon>Dikarya</taxon>
        <taxon>Ascomycota</taxon>
        <taxon>Pezizomycotina</taxon>
        <taxon>Sordariomycetes</taxon>
        <taxon>Xylariomycetidae</taxon>
        <taxon>Xylariales</taxon>
        <taxon>Microdochiaceae</taxon>
        <taxon>Microdochium</taxon>
    </lineage>
</organism>
<dbReference type="Gene3D" id="3.30.40.10">
    <property type="entry name" value="Zinc/RING finger domain, C3HC4 (zinc finger)"/>
    <property type="match status" value="1"/>
</dbReference>
<keyword evidence="2 4" id="KW-0863">Zinc-finger</keyword>
<reference evidence="8" key="1">
    <citation type="submission" date="2016-02" db="EMBL/GenBank/DDBJ databases">
        <title>Draft genome sequence of Microdochium bolleyi, a fungal endophyte of beachgrass.</title>
        <authorList>
            <consortium name="DOE Joint Genome Institute"/>
            <person name="David A.S."/>
            <person name="May G."/>
            <person name="Haridas S."/>
            <person name="Lim J."/>
            <person name="Wang M."/>
            <person name="Labutti K."/>
            <person name="Lipzen A."/>
            <person name="Barry K."/>
            <person name="Grigoriev I.V."/>
        </authorList>
    </citation>
    <scope>NUCLEOTIDE SEQUENCE [LARGE SCALE GENOMIC DNA]</scope>
    <source>
        <strain evidence="8">J235TASD1</strain>
    </source>
</reference>
<evidence type="ECO:0000313" key="7">
    <source>
        <dbReference type="EMBL" id="KXJ92320.1"/>
    </source>
</evidence>
<dbReference type="EMBL" id="KQ964249">
    <property type="protein sequence ID" value="KXJ92320.1"/>
    <property type="molecule type" value="Genomic_DNA"/>
</dbReference>
<evidence type="ECO:0000259" key="6">
    <source>
        <dbReference type="PROSITE" id="PS50089"/>
    </source>
</evidence>
<keyword evidence="8" id="KW-1185">Reference proteome</keyword>
<feature type="region of interest" description="Disordered" evidence="5">
    <location>
        <begin position="195"/>
        <end position="289"/>
    </location>
</feature>
<name>A0A136J544_9PEZI</name>
<evidence type="ECO:0000256" key="4">
    <source>
        <dbReference type="PROSITE-ProRule" id="PRU00175"/>
    </source>
</evidence>
<evidence type="ECO:0000256" key="2">
    <source>
        <dbReference type="ARBA" id="ARBA00022771"/>
    </source>
</evidence>
<dbReference type="Proteomes" id="UP000070501">
    <property type="component" value="Unassembled WGS sequence"/>
</dbReference>
<dbReference type="GO" id="GO:0061630">
    <property type="term" value="F:ubiquitin protein ligase activity"/>
    <property type="evidence" value="ECO:0007669"/>
    <property type="project" value="TreeGrafter"/>
</dbReference>
<dbReference type="InParanoid" id="A0A136J544"/>
<dbReference type="Pfam" id="PF13639">
    <property type="entry name" value="zf-RING_2"/>
    <property type="match status" value="1"/>
</dbReference>
<feature type="region of interest" description="Disordered" evidence="5">
    <location>
        <begin position="90"/>
        <end position="117"/>
    </location>
</feature>
<accession>A0A136J544</accession>
<dbReference type="GO" id="GO:0005634">
    <property type="term" value="C:nucleus"/>
    <property type="evidence" value="ECO:0007669"/>
    <property type="project" value="TreeGrafter"/>
</dbReference>
<evidence type="ECO:0000256" key="3">
    <source>
        <dbReference type="ARBA" id="ARBA00022833"/>
    </source>
</evidence>
<keyword evidence="3" id="KW-0862">Zinc</keyword>
<feature type="compositionally biased region" description="Polar residues" evidence="5">
    <location>
        <begin position="432"/>
        <end position="442"/>
    </location>
</feature>
<proteinExistence type="predicted"/>
<dbReference type="OrthoDB" id="8062037at2759"/>
<evidence type="ECO:0000256" key="5">
    <source>
        <dbReference type="SAM" id="MobiDB-lite"/>
    </source>
</evidence>
<evidence type="ECO:0000256" key="1">
    <source>
        <dbReference type="ARBA" id="ARBA00022723"/>
    </source>
</evidence>
<dbReference type="STRING" id="196109.A0A136J544"/>
<dbReference type="PANTHER" id="PTHR45931:SF3">
    <property type="entry name" value="RING ZINC FINGER-CONTAINING PROTEIN"/>
    <property type="match status" value="1"/>
</dbReference>
<dbReference type="PROSITE" id="PS50089">
    <property type="entry name" value="ZF_RING_2"/>
    <property type="match status" value="1"/>
</dbReference>
<feature type="compositionally biased region" description="Low complexity" evidence="5">
    <location>
        <begin position="231"/>
        <end position="257"/>
    </location>
</feature>
<dbReference type="SUPFAM" id="SSF57850">
    <property type="entry name" value="RING/U-box"/>
    <property type="match status" value="1"/>
</dbReference>
<feature type="compositionally biased region" description="Low complexity" evidence="5">
    <location>
        <begin position="44"/>
        <end position="56"/>
    </location>
</feature>